<comment type="caution">
    <text evidence="2">The sequence shown here is derived from an EMBL/GenBank/DDBJ whole genome shotgun (WGS) entry which is preliminary data.</text>
</comment>
<protein>
    <submittedName>
        <fullName evidence="2">Uncharacterized protein</fullName>
    </submittedName>
</protein>
<organism evidence="2 3">
    <name type="scientific">Mycena rosella</name>
    <name type="common">Pink bonnet</name>
    <name type="synonym">Agaricus rosellus</name>
    <dbReference type="NCBI Taxonomy" id="1033263"/>
    <lineage>
        <taxon>Eukaryota</taxon>
        <taxon>Fungi</taxon>
        <taxon>Dikarya</taxon>
        <taxon>Basidiomycota</taxon>
        <taxon>Agaricomycotina</taxon>
        <taxon>Agaricomycetes</taxon>
        <taxon>Agaricomycetidae</taxon>
        <taxon>Agaricales</taxon>
        <taxon>Marasmiineae</taxon>
        <taxon>Mycenaceae</taxon>
        <taxon>Mycena</taxon>
    </lineage>
</organism>
<name>A0AAD7CLG5_MYCRO</name>
<proteinExistence type="predicted"/>
<dbReference type="EMBL" id="JARKIE010000359">
    <property type="protein sequence ID" value="KAJ7651794.1"/>
    <property type="molecule type" value="Genomic_DNA"/>
</dbReference>
<dbReference type="AlphaFoldDB" id="A0AAD7CLG5"/>
<gene>
    <name evidence="2" type="ORF">B0H17DRAFT_1147637</name>
</gene>
<dbReference type="Proteomes" id="UP001221757">
    <property type="component" value="Unassembled WGS sequence"/>
</dbReference>
<sequence>MCVLYESRYTPGDTSGRLFLLSRNPTDGECKQSGVGHRACGRRGDYREGARGGSHLEGNVARRTRVAIAALRAAARRLKSGGMRNRESNRNDQGALRHHSEWCCGPSKHGGARVTTPRARVIKPASLSRRLDCHDDDSRGSNASLVLRMFRGDSSRLHGS</sequence>
<evidence type="ECO:0000313" key="3">
    <source>
        <dbReference type="Proteomes" id="UP001221757"/>
    </source>
</evidence>
<accession>A0AAD7CLG5</accession>
<keyword evidence="3" id="KW-1185">Reference proteome</keyword>
<feature type="region of interest" description="Disordered" evidence="1">
    <location>
        <begin position="79"/>
        <end position="118"/>
    </location>
</feature>
<reference evidence="2" key="1">
    <citation type="submission" date="2023-03" db="EMBL/GenBank/DDBJ databases">
        <title>Massive genome expansion in bonnet fungi (Mycena s.s.) driven by repeated elements and novel gene families across ecological guilds.</title>
        <authorList>
            <consortium name="Lawrence Berkeley National Laboratory"/>
            <person name="Harder C.B."/>
            <person name="Miyauchi S."/>
            <person name="Viragh M."/>
            <person name="Kuo A."/>
            <person name="Thoen E."/>
            <person name="Andreopoulos B."/>
            <person name="Lu D."/>
            <person name="Skrede I."/>
            <person name="Drula E."/>
            <person name="Henrissat B."/>
            <person name="Morin E."/>
            <person name="Kohler A."/>
            <person name="Barry K."/>
            <person name="LaButti K."/>
            <person name="Morin E."/>
            <person name="Salamov A."/>
            <person name="Lipzen A."/>
            <person name="Mereny Z."/>
            <person name="Hegedus B."/>
            <person name="Baldrian P."/>
            <person name="Stursova M."/>
            <person name="Weitz H."/>
            <person name="Taylor A."/>
            <person name="Grigoriev I.V."/>
            <person name="Nagy L.G."/>
            <person name="Martin F."/>
            <person name="Kauserud H."/>
        </authorList>
    </citation>
    <scope>NUCLEOTIDE SEQUENCE</scope>
    <source>
        <strain evidence="2">CBHHK067</strain>
    </source>
</reference>
<evidence type="ECO:0000313" key="2">
    <source>
        <dbReference type="EMBL" id="KAJ7651794.1"/>
    </source>
</evidence>
<evidence type="ECO:0000256" key="1">
    <source>
        <dbReference type="SAM" id="MobiDB-lite"/>
    </source>
</evidence>